<accession>A0A840AHS0</accession>
<dbReference type="EMBL" id="JACIDJ010000010">
    <property type="protein sequence ID" value="MBB3900412.1"/>
    <property type="molecule type" value="Genomic_DNA"/>
</dbReference>
<proteinExistence type="predicted"/>
<feature type="domain" description="RiboL-PSP-HEPN" evidence="1">
    <location>
        <begin position="10"/>
        <end position="167"/>
    </location>
</feature>
<gene>
    <name evidence="2" type="ORF">GGQ83_003888</name>
</gene>
<dbReference type="RefSeq" id="WP_184386642.1">
    <property type="nucleotide sequence ID" value="NZ_JACIDJ010000010.1"/>
</dbReference>
<evidence type="ECO:0000313" key="2">
    <source>
        <dbReference type="EMBL" id="MBB3900412.1"/>
    </source>
</evidence>
<protein>
    <recommendedName>
        <fullName evidence="1">RiboL-PSP-HEPN domain-containing protein</fullName>
    </recommendedName>
</protein>
<dbReference type="Proteomes" id="UP000553193">
    <property type="component" value="Unassembled WGS sequence"/>
</dbReference>
<comment type="caution">
    <text evidence="2">The sequence shown here is derived from an EMBL/GenBank/DDBJ whole genome shotgun (WGS) entry which is preliminary data.</text>
</comment>
<organism evidence="2 3">
    <name type="scientific">Roseococcus suduntuyensis</name>
    <dbReference type="NCBI Taxonomy" id="455361"/>
    <lineage>
        <taxon>Bacteria</taxon>
        <taxon>Pseudomonadati</taxon>
        <taxon>Pseudomonadota</taxon>
        <taxon>Alphaproteobacteria</taxon>
        <taxon>Acetobacterales</taxon>
        <taxon>Roseomonadaceae</taxon>
        <taxon>Roseococcus</taxon>
    </lineage>
</organism>
<dbReference type="AlphaFoldDB" id="A0A840AHS0"/>
<reference evidence="2 3" key="1">
    <citation type="submission" date="2020-08" db="EMBL/GenBank/DDBJ databases">
        <title>Genomic Encyclopedia of Type Strains, Phase IV (KMG-IV): sequencing the most valuable type-strain genomes for metagenomic binning, comparative biology and taxonomic classification.</title>
        <authorList>
            <person name="Goeker M."/>
        </authorList>
    </citation>
    <scope>NUCLEOTIDE SEQUENCE [LARGE SCALE GENOMIC DNA]</scope>
    <source>
        <strain evidence="2 3">DSM 19979</strain>
    </source>
</reference>
<sequence length="168" mass="19344">MARSDIAPILDRIDALAQEINSFVPLDARSIQFRADLAGLLVVSIVATYESCVKETLMGFAGRHHAQFHLFTQNHFRKLNSRISVSDLYKYARTFDNTTHTKFGVLMNKRKKKLQNYVGKDFTAAYEQLLNWRHDFAHAGVRHTTVEEALKTHRLAKWVLLTFDDAFC</sequence>
<evidence type="ECO:0000259" key="1">
    <source>
        <dbReference type="Pfam" id="PF18735"/>
    </source>
</evidence>
<name>A0A840AHS0_9PROT</name>
<keyword evidence="3" id="KW-1185">Reference proteome</keyword>
<dbReference type="InterPro" id="IPR041519">
    <property type="entry name" value="HEPN_RiboL-PSP"/>
</dbReference>
<dbReference type="Pfam" id="PF18735">
    <property type="entry name" value="HEPN_RiboL-PSP"/>
    <property type="match status" value="1"/>
</dbReference>
<evidence type="ECO:0000313" key="3">
    <source>
        <dbReference type="Proteomes" id="UP000553193"/>
    </source>
</evidence>